<evidence type="ECO:0000259" key="2">
    <source>
        <dbReference type="Pfam" id="PF17955"/>
    </source>
</evidence>
<feature type="domain" description="Cas6b C-terminal" evidence="1">
    <location>
        <begin position="112"/>
        <end position="221"/>
    </location>
</feature>
<dbReference type="Pfam" id="PF17262">
    <property type="entry name" value="Cas6b_C"/>
    <property type="match status" value="1"/>
</dbReference>
<sequence>MKNTHVLLIKFKNKISDDEVQFFRSSIIQKLGDQPDILYHNHVEKNKYRYSYPLIQYKNIEQQATIVCIDQGTKAIEKFFSQCDFNFQLGNRKVNMKFASVTPYKLLIERQSRMINYHIHNWLPLNSDNYKKYQNISILSERINFLEKILVGNILSFTKGVNYFIDFPLQCKLLQLSFAKLISNKNIKLMSFDADFQCNLNLPDYIGIGKHTSIGYGTITRN</sequence>
<evidence type="ECO:0000313" key="3">
    <source>
        <dbReference type="EMBL" id="EXZ73233.1"/>
    </source>
</evidence>
<dbReference type="AlphaFoldDB" id="A0A016AW06"/>
<gene>
    <name evidence="3" type="ORF">M123_2445</name>
</gene>
<dbReference type="InterPro" id="IPR041528">
    <property type="entry name" value="Cas6b_N"/>
</dbReference>
<dbReference type="PATRIC" id="fig|1339314.3.peg.2644"/>
<organism evidence="3 4">
    <name type="scientific">Bacteroides fragilis str. 3976T8</name>
    <dbReference type="NCBI Taxonomy" id="1339314"/>
    <lineage>
        <taxon>Bacteria</taxon>
        <taxon>Pseudomonadati</taxon>
        <taxon>Bacteroidota</taxon>
        <taxon>Bacteroidia</taxon>
        <taxon>Bacteroidales</taxon>
        <taxon>Bacteroidaceae</taxon>
        <taxon>Bacteroides</taxon>
    </lineage>
</organism>
<feature type="domain" description="Cas6b N-terminal" evidence="2">
    <location>
        <begin position="5"/>
        <end position="101"/>
    </location>
</feature>
<name>A0A016AW06_BACFG</name>
<dbReference type="EMBL" id="JGDS01000051">
    <property type="protein sequence ID" value="EXZ73233.1"/>
    <property type="molecule type" value="Genomic_DNA"/>
</dbReference>
<reference evidence="3 4" key="1">
    <citation type="submission" date="2014-02" db="EMBL/GenBank/DDBJ databases">
        <authorList>
            <person name="Sears C."/>
            <person name="Carroll K."/>
            <person name="Sack B.R."/>
            <person name="Qadri F."/>
            <person name="Myers L.L."/>
            <person name="Chung G.-T."/>
            <person name="Escheverria P."/>
            <person name="Fraser C.M."/>
            <person name="Sadzewicz L."/>
            <person name="Shefchek K.A."/>
            <person name="Tallon L."/>
            <person name="Das S.P."/>
            <person name="Daugherty S."/>
            <person name="Mongodin E.F."/>
        </authorList>
    </citation>
    <scope>NUCLEOTIDE SEQUENCE [LARGE SCALE GENOMIC DNA]</scope>
    <source>
        <strain evidence="3 4">3976T8</strain>
    </source>
</reference>
<dbReference type="InterPro" id="IPR020209">
    <property type="entry name" value="Cas6b_C"/>
</dbReference>
<comment type="caution">
    <text evidence="3">The sequence shown here is derived from an EMBL/GenBank/DDBJ whole genome shotgun (WGS) entry which is preliminary data.</text>
</comment>
<dbReference type="Pfam" id="PF17955">
    <property type="entry name" value="Cas6b_N"/>
    <property type="match status" value="1"/>
</dbReference>
<accession>A0A016AW06</accession>
<evidence type="ECO:0000259" key="1">
    <source>
        <dbReference type="Pfam" id="PF17262"/>
    </source>
</evidence>
<dbReference type="Proteomes" id="UP000020938">
    <property type="component" value="Unassembled WGS sequence"/>
</dbReference>
<protein>
    <submittedName>
        <fullName evidence="3">Uncharacterized protein</fullName>
    </submittedName>
</protein>
<evidence type="ECO:0000313" key="4">
    <source>
        <dbReference type="Proteomes" id="UP000020938"/>
    </source>
</evidence>
<proteinExistence type="predicted"/>
<dbReference type="RefSeq" id="WP_005815855.1">
    <property type="nucleotide sequence ID" value="NZ_JGDS01000051.1"/>
</dbReference>